<dbReference type="EMBL" id="CP095848">
    <property type="protein sequence ID" value="UPL47629.1"/>
    <property type="molecule type" value="Genomic_DNA"/>
</dbReference>
<feature type="transmembrane region" description="Helical" evidence="1">
    <location>
        <begin position="12"/>
        <end position="35"/>
    </location>
</feature>
<keyword evidence="1" id="KW-0812">Transmembrane</keyword>
<evidence type="ECO:0000313" key="2">
    <source>
        <dbReference type="EMBL" id="UPL47629.1"/>
    </source>
</evidence>
<keyword evidence="3" id="KW-1185">Reference proteome</keyword>
<gene>
    <name evidence="2" type="ORF">MWH26_10510</name>
</gene>
<reference evidence="2 3" key="1">
    <citation type="submission" date="2022-04" db="EMBL/GenBank/DDBJ databases">
        <title>Hymenobacter sp. isolated from the air.</title>
        <authorList>
            <person name="Won M."/>
            <person name="Lee C.-M."/>
            <person name="Woen H.-Y."/>
            <person name="Kwon S.-W."/>
        </authorList>
    </citation>
    <scope>NUCLEOTIDE SEQUENCE [LARGE SCALE GENOMIC DNA]</scope>
    <source>
        <strain evidence="3">5516 S-25</strain>
    </source>
</reference>
<feature type="transmembrane region" description="Helical" evidence="1">
    <location>
        <begin position="80"/>
        <end position="102"/>
    </location>
</feature>
<proteinExistence type="predicted"/>
<organism evidence="2 3">
    <name type="scientific">Hymenobacter sublimis</name>
    <dbReference type="NCBI Taxonomy" id="2933777"/>
    <lineage>
        <taxon>Bacteria</taxon>
        <taxon>Pseudomonadati</taxon>
        <taxon>Bacteroidota</taxon>
        <taxon>Cytophagia</taxon>
        <taxon>Cytophagales</taxon>
        <taxon>Hymenobacteraceae</taxon>
        <taxon>Hymenobacter</taxon>
    </lineage>
</organism>
<dbReference type="RefSeq" id="WP_247974239.1">
    <property type="nucleotide sequence ID" value="NZ_CP095848.1"/>
</dbReference>
<evidence type="ECO:0000313" key="3">
    <source>
        <dbReference type="Proteomes" id="UP000829647"/>
    </source>
</evidence>
<protein>
    <submittedName>
        <fullName evidence="2">DUF1449 family protein</fullName>
    </submittedName>
</protein>
<evidence type="ECO:0000256" key="1">
    <source>
        <dbReference type="SAM" id="Phobius"/>
    </source>
</evidence>
<accession>A0ABY4J7A6</accession>
<sequence>MTDLFHAALLPANLLPTALLVFVLLYWLTVITGLLDFKSLDLDVHHHPELHHTHFHAPEGMGVSWLNHALAFFNLGRVPLMVFVAFVALPLWVGSILLNYYLGNSSWQLGLLLLLPLLLVALLVAKVLTTPFVHVFAAFEKDHHDGTRPLGKVCTILLPASQQHLGQASVAVPNGAPLMLNVRAADATTELRKGDSALVIDYDEQRRCYVIEPYEVS</sequence>
<feature type="transmembrane region" description="Helical" evidence="1">
    <location>
        <begin position="109"/>
        <end position="128"/>
    </location>
</feature>
<name>A0ABY4J7A6_9BACT</name>
<dbReference type="Proteomes" id="UP000829647">
    <property type="component" value="Chromosome"/>
</dbReference>
<keyword evidence="1" id="KW-0472">Membrane</keyword>
<keyword evidence="1" id="KW-1133">Transmembrane helix</keyword>